<proteinExistence type="predicted"/>
<reference evidence="3" key="1">
    <citation type="submission" date="2015-01" db="EMBL/GenBank/DDBJ databases">
        <title>The Genome Sequence of Cryptococcus gattii MMRL2647.</title>
        <authorList>
            <consortium name="The Broad Institute Genomics Platform"/>
            <person name="Cuomo C."/>
            <person name="Litvintseva A."/>
            <person name="Chen Y."/>
            <person name="Heitman J."/>
            <person name="Sun S."/>
            <person name="Springer D."/>
            <person name="Dromer F."/>
            <person name="Young S."/>
            <person name="Zeng Q."/>
            <person name="Gargeya S."/>
            <person name="Abouelleil A."/>
            <person name="Alvarado L."/>
            <person name="Chapman S.B."/>
            <person name="Gainer-Dewar J."/>
            <person name="Goldberg J."/>
            <person name="Griggs A."/>
            <person name="Gujja S."/>
            <person name="Hansen M."/>
            <person name="Howarth C."/>
            <person name="Imamovic A."/>
            <person name="Larimer J."/>
            <person name="Murphy C."/>
            <person name="Naylor J."/>
            <person name="Pearson M."/>
            <person name="Priest M."/>
            <person name="Roberts A."/>
            <person name="Saif S."/>
            <person name="Shea T."/>
            <person name="Sykes S."/>
            <person name="Wortman J."/>
            <person name="Nusbaum C."/>
            <person name="Birren B."/>
        </authorList>
    </citation>
    <scope>NUCLEOTIDE SEQUENCE [LARGE SCALE GENOMIC DNA]</scope>
    <source>
        <strain evidence="3">IND107</strain>
    </source>
</reference>
<dbReference type="EMBL" id="ATAM02000002">
    <property type="protein sequence ID" value="KAL0253978.1"/>
    <property type="molecule type" value="Genomic_DNA"/>
</dbReference>
<feature type="compositionally biased region" description="Polar residues" evidence="1">
    <location>
        <begin position="1"/>
        <end position="18"/>
    </location>
</feature>
<dbReference type="Proteomes" id="UP000054399">
    <property type="component" value="Unassembled WGS sequence"/>
</dbReference>
<feature type="compositionally biased region" description="Polar residues" evidence="1">
    <location>
        <begin position="594"/>
        <end position="605"/>
    </location>
</feature>
<feature type="region of interest" description="Disordered" evidence="1">
    <location>
        <begin position="1"/>
        <end position="85"/>
    </location>
</feature>
<feature type="region of interest" description="Disordered" evidence="1">
    <location>
        <begin position="582"/>
        <end position="619"/>
    </location>
</feature>
<protein>
    <submittedName>
        <fullName evidence="2">Uncharacterized protein</fullName>
    </submittedName>
</protein>
<organism evidence="2 3">
    <name type="scientific">Cryptococcus tetragattii IND107</name>
    <dbReference type="NCBI Taxonomy" id="1296105"/>
    <lineage>
        <taxon>Eukaryota</taxon>
        <taxon>Fungi</taxon>
        <taxon>Dikarya</taxon>
        <taxon>Basidiomycota</taxon>
        <taxon>Agaricomycotina</taxon>
        <taxon>Tremellomycetes</taxon>
        <taxon>Tremellales</taxon>
        <taxon>Cryptococcaceae</taxon>
        <taxon>Cryptococcus</taxon>
        <taxon>Cryptococcus gattii species complex</taxon>
    </lineage>
</organism>
<keyword evidence="3" id="KW-1185">Reference proteome</keyword>
<evidence type="ECO:0000313" key="3">
    <source>
        <dbReference type="Proteomes" id="UP000054399"/>
    </source>
</evidence>
<accession>A0ABR3C011</accession>
<comment type="caution">
    <text evidence="2">The sequence shown here is derived from an EMBL/GenBank/DDBJ whole genome shotgun (WGS) entry which is preliminary data.</text>
</comment>
<reference evidence="2 3" key="2">
    <citation type="submission" date="2024-01" db="EMBL/GenBank/DDBJ databases">
        <title>Comparative genomics of Cryptococcus and Kwoniella reveals pathogenesis evolution and contrasting modes of karyotype evolution via chromosome fusion or intercentromeric recombination.</title>
        <authorList>
            <person name="Coelho M.A."/>
            <person name="David-Palma M."/>
            <person name="Shea T."/>
            <person name="Bowers K."/>
            <person name="Mcginley-Smith S."/>
            <person name="Mohammad A.W."/>
            <person name="Gnirke A."/>
            <person name="Yurkov A.M."/>
            <person name="Nowrousian M."/>
            <person name="Sun S."/>
            <person name="Cuomo C.A."/>
            <person name="Heitman J."/>
        </authorList>
    </citation>
    <scope>NUCLEOTIDE SEQUENCE [LARGE SCALE GENOMIC DNA]</scope>
    <source>
        <strain evidence="2 3">IND107</strain>
    </source>
</reference>
<evidence type="ECO:0000256" key="1">
    <source>
        <dbReference type="SAM" id="MobiDB-lite"/>
    </source>
</evidence>
<dbReference type="RefSeq" id="XP_066616199.1">
    <property type="nucleotide sequence ID" value="XM_066755913.1"/>
</dbReference>
<name>A0ABR3C011_9TREE</name>
<feature type="compositionally biased region" description="Basic and acidic residues" evidence="1">
    <location>
        <begin position="33"/>
        <end position="46"/>
    </location>
</feature>
<dbReference type="GeneID" id="91988215"/>
<gene>
    <name evidence="2" type="ORF">I308_101357</name>
</gene>
<evidence type="ECO:0000313" key="2">
    <source>
        <dbReference type="EMBL" id="KAL0253978.1"/>
    </source>
</evidence>
<sequence length="627" mass="68518">MPTRATRSTQEASPTSPLASAAEPTMNKRKRPSHDPPKRPFPDQKRPRVISKPTGTNEEHGEADPSSPLGMSPPPRSSEPNVLSPEVRNALMDIISQGREKYTAIYPSPAIADVGGDTIHVFSENLLFPVRYPNPLPPRASFNIPPPPLPSHYPPHKIYNFCAALYGLLLDIQPAKDQFSNFGTERWALVQKTSQGGGEWFTGSVDHNEAAKVAVSGEQGDNTLETMTTQSRLGESMFIRYSLTDDRQCDPNNTELYFVWKELRRRKAGGGFGSIARGGESSTATDFRLPIVAIPNVGSSSFTPTFGPAYDSSGTTAGQGYYFTVEAMHERARHREWTQRALAMDQKLEEEDTGECIEESIQDRAPHHTVDGALVENGRLIAELQTWQEIRLRKGIESATQREQILARELLSSLSQLTQVVTPAHLLPALRTKPGWSHILGRHILSTSSPSIRGTLDPRRPHALHDNTTIQLRSTLARNGVSNISNGSLPHNTPALVKTSTMPPPPSPQFSAPPPHILPISSPHNMSPVVTYNVSGRTHSPYLNPATPQPQPHSYSSFSPVPTAMPASSLVHIRPVQTMPATGAYLRSGPGPSNLRQSLHQTPMGSQGPGVYGSPAGPGNNEYMWRL</sequence>